<evidence type="ECO:0000313" key="1">
    <source>
        <dbReference type="EMBL" id="GEC63400.1"/>
    </source>
</evidence>
<organism evidence="1 2">
    <name type="scientific">Novacetimonas hansenii</name>
    <name type="common">Komagataeibacter hansenii</name>
    <dbReference type="NCBI Taxonomy" id="436"/>
    <lineage>
        <taxon>Bacteria</taxon>
        <taxon>Pseudomonadati</taxon>
        <taxon>Pseudomonadota</taxon>
        <taxon>Alphaproteobacteria</taxon>
        <taxon>Acetobacterales</taxon>
        <taxon>Acetobacteraceae</taxon>
        <taxon>Novacetimonas</taxon>
    </lineage>
</organism>
<comment type="caution">
    <text evidence="1">The sequence shown here is derived from an EMBL/GenBank/DDBJ whole genome shotgun (WGS) entry which is preliminary data.</text>
</comment>
<protein>
    <submittedName>
        <fullName evidence="1">Uncharacterized protein</fullName>
    </submittedName>
</protein>
<proteinExistence type="predicted"/>
<dbReference type="Proteomes" id="UP000319478">
    <property type="component" value="Unassembled WGS sequence"/>
</dbReference>
<reference evidence="1 2" key="1">
    <citation type="submission" date="2019-06" db="EMBL/GenBank/DDBJ databases">
        <title>Whole genome shotgun sequence of Komagataeibacter hansenii NBRC 14820.</title>
        <authorList>
            <person name="Hosoyama A."/>
            <person name="Uohara A."/>
            <person name="Ohji S."/>
            <person name="Ichikawa N."/>
        </authorList>
    </citation>
    <scope>NUCLEOTIDE SEQUENCE [LARGE SCALE GENOMIC DNA]</scope>
    <source>
        <strain evidence="1 2">NBRC 14820</strain>
    </source>
</reference>
<keyword evidence="2" id="KW-1185">Reference proteome</keyword>
<sequence>MCMSAHPPARLLWACHVGRRGKPASYQQDQAVLKLGTALCDVGFMSCPRKGFDLLPAQWRAFPLGHLLDLRIHDGPDF</sequence>
<accession>A0ABQ0SDQ7</accession>
<name>A0ABQ0SDQ7_NOVHA</name>
<dbReference type="EMBL" id="BJNN01000076">
    <property type="protein sequence ID" value="GEC63400.1"/>
    <property type="molecule type" value="Genomic_DNA"/>
</dbReference>
<gene>
    <name evidence="1" type="ORF">GHA01_12490</name>
</gene>
<evidence type="ECO:0000313" key="2">
    <source>
        <dbReference type="Proteomes" id="UP000319478"/>
    </source>
</evidence>